<dbReference type="Gene3D" id="3.40.50.1820">
    <property type="entry name" value="alpha/beta hydrolase"/>
    <property type="match status" value="1"/>
</dbReference>
<accession>A0ABV2A7J5</accession>
<comment type="catalytic activity">
    <reaction evidence="1 11 12">
        <text>Release of N-terminal proline from a peptide.</text>
        <dbReference type="EC" id="3.4.11.5"/>
    </reaction>
</comment>
<dbReference type="EMBL" id="JBEPIJ010000003">
    <property type="protein sequence ID" value="MES0873225.1"/>
    <property type="molecule type" value="Genomic_DNA"/>
</dbReference>
<dbReference type="PIRSF" id="PIRSF006431">
    <property type="entry name" value="Pept_S33"/>
    <property type="match status" value="1"/>
</dbReference>
<dbReference type="InterPro" id="IPR029058">
    <property type="entry name" value="AB_hydrolase_fold"/>
</dbReference>
<comment type="similarity">
    <text evidence="3 11 12">Belongs to the peptidase S33 family.</text>
</comment>
<keyword evidence="7 11" id="KW-0963">Cytoplasm</keyword>
<evidence type="ECO:0000256" key="5">
    <source>
        <dbReference type="ARBA" id="ARBA00021843"/>
    </source>
</evidence>
<evidence type="ECO:0000256" key="3">
    <source>
        <dbReference type="ARBA" id="ARBA00010088"/>
    </source>
</evidence>
<dbReference type="EC" id="3.4.11.5" evidence="4 11"/>
<evidence type="ECO:0000256" key="1">
    <source>
        <dbReference type="ARBA" id="ARBA00001585"/>
    </source>
</evidence>
<gene>
    <name evidence="14" type="primary">pip</name>
    <name evidence="14" type="ORF">ABSH63_04245</name>
</gene>
<dbReference type="GO" id="GO:0004177">
    <property type="term" value="F:aminopeptidase activity"/>
    <property type="evidence" value="ECO:0007669"/>
    <property type="project" value="UniProtKB-KW"/>
</dbReference>
<name>A0ABV2A7J5_9GAMM</name>
<dbReference type="InterPro" id="IPR005944">
    <property type="entry name" value="Pro_iminopeptidase"/>
</dbReference>
<proteinExistence type="inferred from homology"/>
<dbReference type="InterPro" id="IPR000073">
    <property type="entry name" value="AB_hydrolase_1"/>
</dbReference>
<keyword evidence="6 11" id="KW-0031">Aminopeptidase</keyword>
<keyword evidence="9 11" id="KW-0378">Hydrolase</keyword>
<dbReference type="PANTHER" id="PTHR43722:SF1">
    <property type="entry name" value="PROLINE IMINOPEPTIDASE"/>
    <property type="match status" value="1"/>
</dbReference>
<evidence type="ECO:0000313" key="15">
    <source>
        <dbReference type="Proteomes" id="UP001465331"/>
    </source>
</evidence>
<dbReference type="PANTHER" id="PTHR43722">
    <property type="entry name" value="PROLINE IMINOPEPTIDASE"/>
    <property type="match status" value="1"/>
</dbReference>
<dbReference type="Proteomes" id="UP001465331">
    <property type="component" value="Unassembled WGS sequence"/>
</dbReference>
<evidence type="ECO:0000256" key="12">
    <source>
        <dbReference type="RuleBase" id="RU003421"/>
    </source>
</evidence>
<protein>
    <recommendedName>
        <fullName evidence="5 11">Proline iminopeptidase</fullName>
        <shortName evidence="11">PIP</shortName>
        <ecNumber evidence="4 11">3.4.11.5</ecNumber>
    </recommendedName>
    <alternativeName>
        <fullName evidence="10 11">Prolyl aminopeptidase</fullName>
    </alternativeName>
</protein>
<dbReference type="NCBIfam" id="TIGR01249">
    <property type="entry name" value="pro_imino_pep_1"/>
    <property type="match status" value="1"/>
</dbReference>
<keyword evidence="15" id="KW-1185">Reference proteome</keyword>
<comment type="caution">
    <text evidence="14">The sequence shown here is derived from an EMBL/GenBank/DDBJ whole genome shotgun (WGS) entry which is preliminary data.</text>
</comment>
<sequence>MAQPFPAIEPYHTLRLKVSDLHELHIEECGNPQGQPVVFVHGGPGGGVEPWHRQFFDPQKYRIVLFDQRGCGRSTPYAELRENTTWDLVADMERIRAELGIERWVVFGGSWGSTLSLAYAQTHPQRCKALILRGIFLLREAEIRWFYQDGASWIFPDAWAEFLRPIPEAERTDLVKAYYKRLTSPDPVVRREAAKAWSIWEGSTSKLFPSPEMAARFGEYRFAEAFARIECHYFIHKGFFDRDDLLLANAHKLRGIPGVIVQGRYDVVCPMKSAWDLHRAWPEAEFHVVADAGHAASEPGILSRLVDATERFATL</sequence>
<organism evidence="14 15">
    <name type="scientific">Sinimarinibacterium thermocellulolyticum</name>
    <dbReference type="NCBI Taxonomy" id="3170016"/>
    <lineage>
        <taxon>Bacteria</taxon>
        <taxon>Pseudomonadati</taxon>
        <taxon>Pseudomonadota</taxon>
        <taxon>Gammaproteobacteria</taxon>
        <taxon>Nevskiales</taxon>
        <taxon>Nevskiaceae</taxon>
        <taxon>Sinimarinibacterium</taxon>
    </lineage>
</organism>
<evidence type="ECO:0000256" key="2">
    <source>
        <dbReference type="ARBA" id="ARBA00004496"/>
    </source>
</evidence>
<dbReference type="RefSeq" id="WP_352887727.1">
    <property type="nucleotide sequence ID" value="NZ_JBEPIJ010000003.1"/>
</dbReference>
<dbReference type="PRINTS" id="PR00111">
    <property type="entry name" value="ABHYDROLASE"/>
</dbReference>
<evidence type="ECO:0000256" key="6">
    <source>
        <dbReference type="ARBA" id="ARBA00022438"/>
    </source>
</evidence>
<evidence type="ECO:0000256" key="8">
    <source>
        <dbReference type="ARBA" id="ARBA00022670"/>
    </source>
</evidence>
<evidence type="ECO:0000259" key="13">
    <source>
        <dbReference type="Pfam" id="PF00561"/>
    </source>
</evidence>
<evidence type="ECO:0000256" key="10">
    <source>
        <dbReference type="ARBA" id="ARBA00029605"/>
    </source>
</evidence>
<dbReference type="PRINTS" id="PR00793">
    <property type="entry name" value="PROAMNOPTASE"/>
</dbReference>
<dbReference type="Pfam" id="PF00561">
    <property type="entry name" value="Abhydrolase_1"/>
    <property type="match status" value="1"/>
</dbReference>
<comment type="subcellular location">
    <subcellularLocation>
        <location evidence="2 11">Cytoplasm</location>
    </subcellularLocation>
</comment>
<feature type="domain" description="AB hydrolase-1" evidence="13">
    <location>
        <begin position="36"/>
        <end position="297"/>
    </location>
</feature>
<evidence type="ECO:0000313" key="14">
    <source>
        <dbReference type="EMBL" id="MES0873225.1"/>
    </source>
</evidence>
<dbReference type="InterPro" id="IPR002410">
    <property type="entry name" value="Peptidase_S33"/>
</dbReference>
<keyword evidence="8 11" id="KW-0645">Protease</keyword>
<evidence type="ECO:0000256" key="11">
    <source>
        <dbReference type="PIRNR" id="PIRNR006431"/>
    </source>
</evidence>
<dbReference type="SUPFAM" id="SSF53474">
    <property type="entry name" value="alpha/beta-Hydrolases"/>
    <property type="match status" value="1"/>
</dbReference>
<reference evidence="14 15" key="1">
    <citation type="submission" date="2024-06" db="EMBL/GenBank/DDBJ databases">
        <authorList>
            <person name="Li Z."/>
            <person name="Jiang Y."/>
        </authorList>
    </citation>
    <scope>NUCLEOTIDE SEQUENCE [LARGE SCALE GENOMIC DNA]</scope>
    <source>
        <strain evidence="14 15">HSW-8</strain>
    </source>
</reference>
<evidence type="ECO:0000256" key="4">
    <source>
        <dbReference type="ARBA" id="ARBA00012568"/>
    </source>
</evidence>
<evidence type="ECO:0000256" key="9">
    <source>
        <dbReference type="ARBA" id="ARBA00022801"/>
    </source>
</evidence>
<evidence type="ECO:0000256" key="7">
    <source>
        <dbReference type="ARBA" id="ARBA00022490"/>
    </source>
</evidence>